<keyword evidence="6" id="KW-1185">Reference proteome</keyword>
<accession>A0A1H7UZV6</accession>
<dbReference type="CDD" id="cd03257">
    <property type="entry name" value="ABC_NikE_OppD_transporters"/>
    <property type="match status" value="1"/>
</dbReference>
<evidence type="ECO:0000313" key="5">
    <source>
        <dbReference type="EMBL" id="SEM02396.1"/>
    </source>
</evidence>
<evidence type="ECO:0000256" key="1">
    <source>
        <dbReference type="ARBA" id="ARBA00022448"/>
    </source>
</evidence>
<dbReference type="GO" id="GO:0005524">
    <property type="term" value="F:ATP binding"/>
    <property type="evidence" value="ECO:0007669"/>
    <property type="project" value="UniProtKB-KW"/>
</dbReference>
<dbReference type="Proteomes" id="UP000182719">
    <property type="component" value="Unassembled WGS sequence"/>
</dbReference>
<dbReference type="Gene3D" id="3.40.50.300">
    <property type="entry name" value="P-loop containing nucleotide triphosphate hydrolases"/>
    <property type="match status" value="1"/>
</dbReference>
<dbReference type="RefSeq" id="WP_075008221.1">
    <property type="nucleotide sequence ID" value="NZ_FOAP01000010.1"/>
</dbReference>
<name>A0A1H7UZV6_STIAU</name>
<reference evidence="6" key="1">
    <citation type="submission" date="2016-10" db="EMBL/GenBank/DDBJ databases">
        <authorList>
            <person name="Varghese N."/>
            <person name="Submissions S."/>
        </authorList>
    </citation>
    <scope>NUCLEOTIDE SEQUENCE [LARGE SCALE GENOMIC DNA]</scope>
    <source>
        <strain evidence="6">DSM 17044</strain>
    </source>
</reference>
<feature type="domain" description="ABC transporter" evidence="4">
    <location>
        <begin position="9"/>
        <end position="257"/>
    </location>
</feature>
<dbReference type="InterPro" id="IPR013563">
    <property type="entry name" value="Oligopep_ABC_C"/>
</dbReference>
<evidence type="ECO:0000259" key="4">
    <source>
        <dbReference type="PROSITE" id="PS50893"/>
    </source>
</evidence>
<proteinExistence type="predicted"/>
<dbReference type="InterPro" id="IPR003593">
    <property type="entry name" value="AAA+_ATPase"/>
</dbReference>
<evidence type="ECO:0000256" key="3">
    <source>
        <dbReference type="ARBA" id="ARBA00022840"/>
    </source>
</evidence>
<keyword evidence="1" id="KW-0813">Transport</keyword>
<dbReference type="GO" id="GO:0016887">
    <property type="term" value="F:ATP hydrolysis activity"/>
    <property type="evidence" value="ECO:0007669"/>
    <property type="project" value="InterPro"/>
</dbReference>
<organism evidence="5 6">
    <name type="scientific">Stigmatella aurantiaca</name>
    <dbReference type="NCBI Taxonomy" id="41"/>
    <lineage>
        <taxon>Bacteria</taxon>
        <taxon>Pseudomonadati</taxon>
        <taxon>Myxococcota</taxon>
        <taxon>Myxococcia</taxon>
        <taxon>Myxococcales</taxon>
        <taxon>Cystobacterineae</taxon>
        <taxon>Archangiaceae</taxon>
        <taxon>Stigmatella</taxon>
    </lineage>
</organism>
<dbReference type="PROSITE" id="PS00211">
    <property type="entry name" value="ABC_TRANSPORTER_1"/>
    <property type="match status" value="1"/>
</dbReference>
<dbReference type="PROSITE" id="PS50893">
    <property type="entry name" value="ABC_TRANSPORTER_2"/>
    <property type="match status" value="1"/>
</dbReference>
<dbReference type="Pfam" id="PF08352">
    <property type="entry name" value="oligo_HPY"/>
    <property type="match status" value="1"/>
</dbReference>
<keyword evidence="3 5" id="KW-0067">ATP-binding</keyword>
<dbReference type="InterPro" id="IPR027417">
    <property type="entry name" value="P-loop_NTPase"/>
</dbReference>
<dbReference type="GO" id="GO:0015833">
    <property type="term" value="P:peptide transport"/>
    <property type="evidence" value="ECO:0007669"/>
    <property type="project" value="InterPro"/>
</dbReference>
<dbReference type="OrthoDB" id="9809450at2"/>
<dbReference type="AlphaFoldDB" id="A0A1H7UZV6"/>
<dbReference type="SMART" id="SM00382">
    <property type="entry name" value="AAA"/>
    <property type="match status" value="1"/>
</dbReference>
<dbReference type="FunFam" id="3.40.50.300:FF:000016">
    <property type="entry name" value="Oligopeptide ABC transporter ATP-binding component"/>
    <property type="match status" value="1"/>
</dbReference>
<sequence length="325" mass="35277">MEAKAPALLSVKDLRVEYLTPAGPVCAVDGVSFDIGKGEVLGLAGESGSGKSTVAQALLRILRPPAVITGGQVLFEGEDVLAMSEAQLRQLRWRKISLVFQSAMNSLNPILSIGEQIVDAIQAHLPMKRPEALDRAVALLKLVGIDSSRLTSYPHQLSGGMRQRVVIAIALALEPPLMLMDEPTTALDVVVQKEILHQVSELKEKLGFSILFITHDLSLILEFSTRIAVLYAGKLMEMAPSRELYTAPKHPYTQGLLGSVPSVRGPRRKLVGIPGSPPDMRRLPSGCRFHPRCPSAMDQCKATVPELRQLGPDHIEACHLDSQTP</sequence>
<dbReference type="SUPFAM" id="SSF52540">
    <property type="entry name" value="P-loop containing nucleoside triphosphate hydrolases"/>
    <property type="match status" value="1"/>
</dbReference>
<keyword evidence="2" id="KW-0547">Nucleotide-binding</keyword>
<dbReference type="EMBL" id="FOAP01000010">
    <property type="protein sequence ID" value="SEM02396.1"/>
    <property type="molecule type" value="Genomic_DNA"/>
</dbReference>
<protein>
    <submittedName>
        <fullName evidence="5">Peptide/nickel transport system ATP-binding protein</fullName>
    </submittedName>
</protein>
<dbReference type="InterPro" id="IPR003439">
    <property type="entry name" value="ABC_transporter-like_ATP-bd"/>
</dbReference>
<dbReference type="NCBIfam" id="TIGR01727">
    <property type="entry name" value="oligo_HPY"/>
    <property type="match status" value="1"/>
</dbReference>
<gene>
    <name evidence="5" type="ORF">SAMN05444354_110270</name>
</gene>
<dbReference type="InterPro" id="IPR017871">
    <property type="entry name" value="ABC_transporter-like_CS"/>
</dbReference>
<evidence type="ECO:0000256" key="2">
    <source>
        <dbReference type="ARBA" id="ARBA00022741"/>
    </source>
</evidence>
<dbReference type="PANTHER" id="PTHR43067">
    <property type="entry name" value="OLIGOPEPTIDE/DIPEPTIDE ABC TRANSPORTER, ATPASE SUBUNIT"/>
    <property type="match status" value="1"/>
</dbReference>
<evidence type="ECO:0000313" key="6">
    <source>
        <dbReference type="Proteomes" id="UP000182719"/>
    </source>
</evidence>
<dbReference type="Pfam" id="PF00005">
    <property type="entry name" value="ABC_tran"/>
    <property type="match status" value="1"/>
</dbReference>
<dbReference type="PANTHER" id="PTHR43067:SF3">
    <property type="entry name" value="MALTOSE ABC TRANSPORTER, ATP-BINDING PROTEIN"/>
    <property type="match status" value="1"/>
</dbReference>